<dbReference type="PANTHER" id="PTHR42713:SF3">
    <property type="entry name" value="TRANSCRIPTIONAL REGULATORY PROTEIN HPTR"/>
    <property type="match status" value="1"/>
</dbReference>
<evidence type="ECO:0000256" key="1">
    <source>
        <dbReference type="ARBA" id="ARBA00004496"/>
    </source>
</evidence>
<evidence type="ECO:0000256" key="3">
    <source>
        <dbReference type="ARBA" id="ARBA00022553"/>
    </source>
</evidence>
<keyword evidence="4" id="KW-0902">Two-component regulatory system</keyword>
<proteinExistence type="predicted"/>
<dbReference type="Pfam" id="PF12833">
    <property type="entry name" value="HTH_18"/>
    <property type="match status" value="1"/>
</dbReference>
<dbReference type="PROSITE" id="PS01124">
    <property type="entry name" value="HTH_ARAC_FAMILY_2"/>
    <property type="match status" value="1"/>
</dbReference>
<dbReference type="InterPro" id="IPR018060">
    <property type="entry name" value="HTH_AraC"/>
</dbReference>
<dbReference type="SMART" id="SM00342">
    <property type="entry name" value="HTH_ARAC"/>
    <property type="match status" value="1"/>
</dbReference>
<comment type="subcellular location">
    <subcellularLocation>
        <location evidence="1">Cytoplasm</location>
    </subcellularLocation>
</comment>
<feature type="modified residue" description="4-aspartylphosphate" evidence="8">
    <location>
        <position position="55"/>
    </location>
</feature>
<dbReference type="InterPro" id="IPR041522">
    <property type="entry name" value="CdaR_GGDEF"/>
</dbReference>
<dbReference type="CDD" id="cd17536">
    <property type="entry name" value="REC_YesN-like"/>
    <property type="match status" value="1"/>
</dbReference>
<dbReference type="RefSeq" id="WP_331847338.1">
    <property type="nucleotide sequence ID" value="NZ_JAZHPZ010000006.1"/>
</dbReference>
<dbReference type="Gene3D" id="1.10.10.60">
    <property type="entry name" value="Homeodomain-like"/>
    <property type="match status" value="2"/>
</dbReference>
<dbReference type="InterPro" id="IPR018062">
    <property type="entry name" value="HTH_AraC-typ_CS"/>
</dbReference>
<dbReference type="SMART" id="SM00448">
    <property type="entry name" value="REC"/>
    <property type="match status" value="1"/>
</dbReference>
<evidence type="ECO:0000259" key="10">
    <source>
        <dbReference type="PROSITE" id="PS50110"/>
    </source>
</evidence>
<keyword evidence="6" id="KW-0238">DNA-binding</keyword>
<dbReference type="InterPro" id="IPR020449">
    <property type="entry name" value="Tscrpt_reg_AraC-type_HTH"/>
</dbReference>
<evidence type="ECO:0000256" key="2">
    <source>
        <dbReference type="ARBA" id="ARBA00022490"/>
    </source>
</evidence>
<comment type="caution">
    <text evidence="11">The sequence shown here is derived from an EMBL/GenBank/DDBJ whole genome shotgun (WGS) entry which is preliminary data.</text>
</comment>
<dbReference type="InterPro" id="IPR009057">
    <property type="entry name" value="Homeodomain-like_sf"/>
</dbReference>
<dbReference type="PROSITE" id="PS50110">
    <property type="entry name" value="RESPONSE_REGULATORY"/>
    <property type="match status" value="1"/>
</dbReference>
<name>A0ABU7VV91_9BACL</name>
<dbReference type="Gene3D" id="3.40.50.2300">
    <property type="match status" value="1"/>
</dbReference>
<protein>
    <submittedName>
        <fullName evidence="11">Response regulator</fullName>
    </submittedName>
</protein>
<gene>
    <name evidence="11" type="ORF">V3851_14910</name>
</gene>
<dbReference type="Pfam" id="PF00072">
    <property type="entry name" value="Response_reg"/>
    <property type="match status" value="1"/>
</dbReference>
<reference evidence="11 12" key="1">
    <citation type="submission" date="2024-02" db="EMBL/GenBank/DDBJ databases">
        <title>A nitrogen-fixing paenibacillus bacterium.</title>
        <authorList>
            <person name="Zhang W.L."/>
            <person name="Chen S.F."/>
        </authorList>
    </citation>
    <scope>NUCLEOTIDE SEQUENCE [LARGE SCALE GENOMIC DNA]</scope>
    <source>
        <strain evidence="11 12">M1</strain>
    </source>
</reference>
<evidence type="ECO:0000256" key="6">
    <source>
        <dbReference type="ARBA" id="ARBA00023125"/>
    </source>
</evidence>
<organism evidence="11 12">
    <name type="scientific">Paenibacillus haidiansis</name>
    <dbReference type="NCBI Taxonomy" id="1574488"/>
    <lineage>
        <taxon>Bacteria</taxon>
        <taxon>Bacillati</taxon>
        <taxon>Bacillota</taxon>
        <taxon>Bacilli</taxon>
        <taxon>Bacillales</taxon>
        <taxon>Paenibacillaceae</taxon>
        <taxon>Paenibacillus</taxon>
    </lineage>
</organism>
<dbReference type="Pfam" id="PF17853">
    <property type="entry name" value="GGDEF_2"/>
    <property type="match status" value="1"/>
</dbReference>
<dbReference type="InterPro" id="IPR011006">
    <property type="entry name" value="CheY-like_superfamily"/>
</dbReference>
<dbReference type="InterPro" id="IPR051552">
    <property type="entry name" value="HptR"/>
</dbReference>
<feature type="domain" description="HTH araC/xylS-type" evidence="9">
    <location>
        <begin position="427"/>
        <end position="525"/>
    </location>
</feature>
<dbReference type="PROSITE" id="PS00041">
    <property type="entry name" value="HTH_ARAC_FAMILY_1"/>
    <property type="match status" value="1"/>
</dbReference>
<evidence type="ECO:0000256" key="8">
    <source>
        <dbReference type="PROSITE-ProRule" id="PRU00169"/>
    </source>
</evidence>
<evidence type="ECO:0000256" key="7">
    <source>
        <dbReference type="ARBA" id="ARBA00023163"/>
    </source>
</evidence>
<keyword evidence="3 8" id="KW-0597">Phosphoprotein</keyword>
<evidence type="ECO:0000259" key="9">
    <source>
        <dbReference type="PROSITE" id="PS01124"/>
    </source>
</evidence>
<dbReference type="InterPro" id="IPR001789">
    <property type="entry name" value="Sig_transdc_resp-reg_receiver"/>
</dbReference>
<sequence length="527" mass="60631">MYKVLLADDELLDLEGMKRFIPWERLGMEVVEAVSNGFAACEVLNRQAVDILVTDVNMPNMSGLELARIAIDKKPNVRIIFVSGYQDFHYVKEALSLKACSYVLKPMDDEELISSLLAAAEELGLEERQRETEENYRRMKPMAQNDLLIRLLEGELAWDSSGSLMKLAASYGLDRLQGPLRAAVLEIDDLQWLKAGESELAAARDKLENSLKRLYEIIYSNGLYSCKLTRNRIAVVLHGEGLGRCLEEIRGSIDATISTALTVGLGEEVRHISDLPLSYKQALEALDGKMFFGRGQVINYEDVRRAPELSDAKTLDIRLDALFQAMTDYDLVRVHDEIDNLFKSVSTLRSKFTVYNLAMYIVFKLDHYLQSLDEDLFELLGMELHSLDVVLKFEMMGDIRSWLVRKVFEISEMIRKKRATKNSRLIREILKTMKERIKENITLKDMAEQFSFSPNYLGHLFKEEVGKNFSEVLVGMRMEQARDLLKNPSMKIYEVADRVGYRYIPYFSRQFKETFGMTPMEFRKKDS</sequence>
<accession>A0ABU7VV91</accession>
<dbReference type="PANTHER" id="PTHR42713">
    <property type="entry name" value="HISTIDINE KINASE-RELATED"/>
    <property type="match status" value="1"/>
</dbReference>
<keyword evidence="5" id="KW-0805">Transcription regulation</keyword>
<keyword evidence="12" id="KW-1185">Reference proteome</keyword>
<feature type="domain" description="Response regulatory" evidence="10">
    <location>
        <begin position="3"/>
        <end position="120"/>
    </location>
</feature>
<evidence type="ECO:0000256" key="4">
    <source>
        <dbReference type="ARBA" id="ARBA00023012"/>
    </source>
</evidence>
<dbReference type="SUPFAM" id="SSF52172">
    <property type="entry name" value="CheY-like"/>
    <property type="match status" value="1"/>
</dbReference>
<dbReference type="Proteomes" id="UP001306950">
    <property type="component" value="Unassembled WGS sequence"/>
</dbReference>
<dbReference type="SUPFAM" id="SSF46689">
    <property type="entry name" value="Homeodomain-like"/>
    <property type="match status" value="1"/>
</dbReference>
<dbReference type="EMBL" id="JAZHPZ010000006">
    <property type="protein sequence ID" value="MEF2967126.1"/>
    <property type="molecule type" value="Genomic_DNA"/>
</dbReference>
<keyword evidence="7" id="KW-0804">Transcription</keyword>
<evidence type="ECO:0000313" key="12">
    <source>
        <dbReference type="Proteomes" id="UP001306950"/>
    </source>
</evidence>
<keyword evidence="2" id="KW-0963">Cytoplasm</keyword>
<dbReference type="PRINTS" id="PR00032">
    <property type="entry name" value="HTHARAC"/>
</dbReference>
<evidence type="ECO:0000256" key="5">
    <source>
        <dbReference type="ARBA" id="ARBA00023015"/>
    </source>
</evidence>
<evidence type="ECO:0000313" key="11">
    <source>
        <dbReference type="EMBL" id="MEF2967126.1"/>
    </source>
</evidence>